<proteinExistence type="predicted"/>
<organism evidence="1">
    <name type="scientific">marine sediment metagenome</name>
    <dbReference type="NCBI Taxonomy" id="412755"/>
    <lineage>
        <taxon>unclassified sequences</taxon>
        <taxon>metagenomes</taxon>
        <taxon>ecological metagenomes</taxon>
    </lineage>
</organism>
<reference evidence="1" key="1">
    <citation type="journal article" date="2014" name="Front. Microbiol.">
        <title>High frequency of phylogenetically diverse reductive dehalogenase-homologous genes in deep subseafloor sedimentary metagenomes.</title>
        <authorList>
            <person name="Kawai M."/>
            <person name="Futagami T."/>
            <person name="Toyoda A."/>
            <person name="Takaki Y."/>
            <person name="Nishi S."/>
            <person name="Hori S."/>
            <person name="Arai W."/>
            <person name="Tsubouchi T."/>
            <person name="Morono Y."/>
            <person name="Uchiyama I."/>
            <person name="Ito T."/>
            <person name="Fujiyama A."/>
            <person name="Inagaki F."/>
            <person name="Takami H."/>
        </authorList>
    </citation>
    <scope>NUCLEOTIDE SEQUENCE</scope>
    <source>
        <strain evidence="1">Expedition CK06-06</strain>
    </source>
</reference>
<protein>
    <submittedName>
        <fullName evidence="1">Uncharacterized protein</fullName>
    </submittedName>
</protein>
<dbReference type="AlphaFoldDB" id="X1P338"/>
<evidence type="ECO:0000313" key="1">
    <source>
        <dbReference type="EMBL" id="GAI25319.1"/>
    </source>
</evidence>
<accession>X1P338</accession>
<comment type="caution">
    <text evidence="1">The sequence shown here is derived from an EMBL/GenBank/DDBJ whole genome shotgun (WGS) entry which is preliminary data.</text>
</comment>
<feature type="non-terminal residue" evidence="1">
    <location>
        <position position="78"/>
    </location>
</feature>
<sequence>MHKQEFYERYFTKNSENSRNMLEKDKLILEYLRENWKKINNLFDIGCLSSNLSRIIRAEIDVNNYYGTDLLPDYEARL</sequence>
<name>X1P338_9ZZZZ</name>
<dbReference type="EMBL" id="BARV01020260">
    <property type="protein sequence ID" value="GAI25319.1"/>
    <property type="molecule type" value="Genomic_DNA"/>
</dbReference>
<gene>
    <name evidence="1" type="ORF">S06H3_33858</name>
</gene>